<dbReference type="EnsemblPlants" id="Ma02_t08290.1">
    <property type="protein sequence ID" value="Ma02_p08290.1"/>
    <property type="gene ID" value="Ma02_g08290"/>
</dbReference>
<sequence>MSSGDNQRDGRFDSFKAWSGRLERRSSYLRGRPQEPEVEASDSDIVKDEPVPAADRYFDALQGPELDTLRASVLPEDETWPFLLRFPISQEGSLPSPPSLPRLSKFMATLRSSQT</sequence>
<dbReference type="Gramene" id="Ma02_t08290.1">
    <property type="protein sequence ID" value="Ma02_p08290.1"/>
    <property type="gene ID" value="Ma02_g08290"/>
</dbReference>
<feature type="region of interest" description="Disordered" evidence="1">
    <location>
        <begin position="26"/>
        <end position="48"/>
    </location>
</feature>
<evidence type="ECO:0000313" key="3">
    <source>
        <dbReference type="EnsemblPlants" id="Ma02_p08290.1"/>
    </source>
</evidence>
<reference evidence="3" key="2">
    <citation type="submission" date="2021-05" db="UniProtKB">
        <authorList>
            <consortium name="EnsemblPlants"/>
        </authorList>
    </citation>
    <scope>IDENTIFICATION</scope>
    <source>
        <strain evidence="3">subsp. malaccensis</strain>
    </source>
</reference>
<gene>
    <name evidence="2" type="ORF">GSMUA_63410.1</name>
</gene>
<dbReference type="Proteomes" id="UP000012960">
    <property type="component" value="Unplaced"/>
</dbReference>
<reference evidence="2" key="1">
    <citation type="submission" date="2021-03" db="EMBL/GenBank/DDBJ databases">
        <authorList>
            <consortium name="Genoscope - CEA"/>
            <person name="William W."/>
        </authorList>
    </citation>
    <scope>NUCLEOTIDE SEQUENCE</scope>
    <source>
        <strain evidence="2">Doubled-haploid Pahang</strain>
    </source>
</reference>
<dbReference type="AlphaFoldDB" id="A0A804I0K2"/>
<accession>A0A804I0K2</accession>
<evidence type="ECO:0000256" key="1">
    <source>
        <dbReference type="SAM" id="MobiDB-lite"/>
    </source>
</evidence>
<evidence type="ECO:0000313" key="4">
    <source>
        <dbReference type="Proteomes" id="UP000012960"/>
    </source>
</evidence>
<name>A0A804I0K2_MUSAM</name>
<keyword evidence="4" id="KW-1185">Reference proteome</keyword>
<proteinExistence type="predicted"/>
<dbReference type="EMBL" id="HG996467">
    <property type="protein sequence ID" value="CAG1861447.1"/>
    <property type="molecule type" value="Genomic_DNA"/>
</dbReference>
<dbReference type="InParanoid" id="A0A804I0K2"/>
<organism evidence="3 4">
    <name type="scientific">Musa acuminata subsp. malaccensis</name>
    <name type="common">Wild banana</name>
    <name type="synonym">Musa malaccensis</name>
    <dbReference type="NCBI Taxonomy" id="214687"/>
    <lineage>
        <taxon>Eukaryota</taxon>
        <taxon>Viridiplantae</taxon>
        <taxon>Streptophyta</taxon>
        <taxon>Embryophyta</taxon>
        <taxon>Tracheophyta</taxon>
        <taxon>Spermatophyta</taxon>
        <taxon>Magnoliopsida</taxon>
        <taxon>Liliopsida</taxon>
        <taxon>Zingiberales</taxon>
        <taxon>Musaceae</taxon>
        <taxon>Musa</taxon>
    </lineage>
</organism>
<protein>
    <submittedName>
        <fullName evidence="2">(wild Malaysian banana) hypothetical protein</fullName>
    </submittedName>
</protein>
<evidence type="ECO:0000313" key="2">
    <source>
        <dbReference type="EMBL" id="CAG1861447.1"/>
    </source>
</evidence>